<dbReference type="PIRSF" id="PIRSF036761">
    <property type="entry name" value="GDH_Mll4104"/>
    <property type="match status" value="1"/>
</dbReference>
<comment type="caution">
    <text evidence="6">The sequence shown here is derived from an EMBL/GenBank/DDBJ whole genome shotgun (WGS) entry which is preliminary data.</text>
</comment>
<dbReference type="Proteomes" id="UP000650511">
    <property type="component" value="Unassembled WGS sequence"/>
</dbReference>
<reference evidence="6" key="1">
    <citation type="journal article" date="2014" name="Int. J. Syst. Evol. Microbiol.">
        <title>Complete genome sequence of Corynebacterium casei LMG S-19264T (=DSM 44701T), isolated from a smear-ripened cheese.</title>
        <authorList>
            <consortium name="US DOE Joint Genome Institute (JGI-PGF)"/>
            <person name="Walter F."/>
            <person name="Albersmeier A."/>
            <person name="Kalinowski J."/>
            <person name="Ruckert C."/>
        </authorList>
    </citation>
    <scope>NUCLEOTIDE SEQUENCE</scope>
    <source>
        <strain evidence="6">CGMCC 1.14988</strain>
    </source>
</reference>
<dbReference type="Pfam" id="PF21075">
    <property type="entry name" value="GDH_ACT1"/>
    <property type="match status" value="1"/>
</dbReference>
<dbReference type="Pfam" id="PF21076">
    <property type="entry name" value="GDH_ACT2"/>
    <property type="match status" value="1"/>
</dbReference>
<dbReference type="InterPro" id="IPR024727">
    <property type="entry name" value="NAD_Glu_DH_N_ACT1"/>
</dbReference>
<dbReference type="InterPro" id="IPR036291">
    <property type="entry name" value="NAD(P)-bd_dom_sf"/>
</dbReference>
<dbReference type="PANTHER" id="PTHR43403:SF1">
    <property type="entry name" value="NAD-SPECIFIC GLUTAMATE DEHYDROGENASE"/>
    <property type="match status" value="1"/>
</dbReference>
<dbReference type="Pfam" id="PF21074">
    <property type="entry name" value="GDH_C"/>
    <property type="match status" value="1"/>
</dbReference>
<dbReference type="GO" id="GO:0004352">
    <property type="term" value="F:glutamate dehydrogenase (NAD+) activity"/>
    <property type="evidence" value="ECO:0007669"/>
    <property type="project" value="InterPro"/>
</dbReference>
<dbReference type="Pfam" id="PF05088">
    <property type="entry name" value="Bac_GDH_CD"/>
    <property type="match status" value="1"/>
</dbReference>
<dbReference type="EMBL" id="BMHA01000007">
    <property type="protein sequence ID" value="GGI06913.1"/>
    <property type="molecule type" value="Genomic_DNA"/>
</dbReference>
<gene>
    <name evidence="6" type="ORF">GCM10011354_21470</name>
</gene>
<dbReference type="InterPro" id="IPR049064">
    <property type="entry name" value="NAD_Glu_DH_ACT3"/>
</dbReference>
<feature type="domain" description="NAD-glutamate dehydrogenase N-terminal ACT1" evidence="3">
    <location>
        <begin position="19"/>
        <end position="159"/>
    </location>
</feature>
<feature type="domain" description="NAD-glutamate dehydrogenase ACT3" evidence="5">
    <location>
        <begin position="542"/>
        <end position="604"/>
    </location>
</feature>
<accession>A0A8J3EY08</accession>
<dbReference type="InterPro" id="IPR049056">
    <property type="entry name" value="NAD_Glu_DH_HM3"/>
</dbReference>
<dbReference type="InterPro" id="IPR049062">
    <property type="entry name" value="NAD_Glu_DH_ACT2"/>
</dbReference>
<dbReference type="Pfam" id="PF21078">
    <property type="entry name" value="GDH_HM3"/>
    <property type="match status" value="1"/>
</dbReference>
<evidence type="ECO:0000259" key="2">
    <source>
        <dbReference type="Pfam" id="PF21074"/>
    </source>
</evidence>
<feature type="domain" description="NAD-glutamate dehydrogenase catalytic" evidence="1">
    <location>
        <begin position="708"/>
        <end position="1201"/>
    </location>
</feature>
<keyword evidence="7" id="KW-1185">Reference proteome</keyword>
<dbReference type="SUPFAM" id="SSF53223">
    <property type="entry name" value="Aminoacid dehydrogenase-like, N-terminal domain"/>
    <property type="match status" value="1"/>
</dbReference>
<evidence type="ECO:0000313" key="7">
    <source>
        <dbReference type="Proteomes" id="UP000650511"/>
    </source>
</evidence>
<feature type="domain" description="NAD-specific glutamate dehydrogenase C-terminal" evidence="2">
    <location>
        <begin position="1246"/>
        <end position="1584"/>
    </location>
</feature>
<feature type="domain" description="NAD-glutamate dehydrogenase ACT2" evidence="4">
    <location>
        <begin position="392"/>
        <end position="479"/>
    </location>
</feature>
<dbReference type="Gene3D" id="3.40.50.720">
    <property type="entry name" value="NAD(P)-binding Rossmann-like Domain"/>
    <property type="match status" value="1"/>
</dbReference>
<evidence type="ECO:0000259" key="1">
    <source>
        <dbReference type="Pfam" id="PF05088"/>
    </source>
</evidence>
<dbReference type="Pfam" id="PF21077">
    <property type="entry name" value="GDH_ACT3"/>
    <property type="match status" value="1"/>
</dbReference>
<dbReference type="Pfam" id="PF21073">
    <property type="entry name" value="GDH_HM1"/>
    <property type="match status" value="1"/>
</dbReference>
<reference evidence="6" key="2">
    <citation type="submission" date="2020-09" db="EMBL/GenBank/DDBJ databases">
        <authorList>
            <person name="Sun Q."/>
            <person name="Zhou Y."/>
        </authorList>
    </citation>
    <scope>NUCLEOTIDE SEQUENCE</scope>
    <source>
        <strain evidence="6">CGMCC 1.14988</strain>
    </source>
</reference>
<dbReference type="InterPro" id="IPR048381">
    <property type="entry name" value="GDH_C"/>
</dbReference>
<dbReference type="GO" id="GO:0006538">
    <property type="term" value="P:L-glutamate catabolic process"/>
    <property type="evidence" value="ECO:0007669"/>
    <property type="project" value="InterPro"/>
</dbReference>
<sequence>MLTALADLDHDRPEVLQAFARAALRRVPAHQLRGADAPAAARRLLEAFTAIDRRREGEINISLRVPPTGLDGRPALTSVVEVASEDRPFLLSTVTDELERLGYRVVRSLHPIVGVERDPDGRLVGIVPARTAHERESLLHLELGERLTDDDARELCRRLRRLVDDVMIATSDYDAMRARIREVGSQLAEGRWSPVAGDEQAEVAALLDWLLDENLIVLGIREYELADHDGRRCATVVAGSGLGLLRDESTSRFAEPVAVDELPASERDHLERPQLLTVTRTNRLSTVQRRVRMEYFGLSRVGEDGQVVGEFRILGLFTRKGYTEPARTTPVLREKLRRILEAEDVVAGSHDEITLLSLFQALPKDELFQSSTGALHRTLVGLLHAEEHREIRTLTRIDHHTRTVSVLIAVPRDVYSPQLRERLEALLTEVYGAERIDVEVSLGDRNEALTRFLLQLGDEVPEVPLADLQQRVRALARSWLEELRTRLRALLDEGEAHRLTVEVGARLPRAYRDTVPTEVAVQDVVLLDRLLSGRHDLLVRLQQGDDGLVRLKAAKLGTPLELSGFLPILESLGLVVTEEIPHPLERTAGGEKVQLHDFGMRTEDVDVVADGPRLADAVLAAWRGHLEVDSLNRLVLRAGLSWRDVALLRAYRRYRRQVGTAYTPEYVNDAIVAHPEVVRALLAHFSTRFDPHVQADDEDLEASRRRVVDACDRIDRLDHDRILRGMLDLIEATLRTNAFREDAVADGSGEPYVAFKMDPARVPGMPTPAPYREIFVHSPRVEGVHLRGGPVARGGLRWSDRKDDVRTEVLDLVKAQMLKNALIVPTGAKGGFVLMREPDSPEARRDEVRRQYVTFVRGLLDVTDDLAGDDVVGPTGVVRRDGDDHYLVVAADRGTATFSDTANELARRYGFWLDDAFASGGSNGYDHKALGVTAKGAWVAVQRHFRELGVDVQIEPISVVGIGDMSGDVFGNGMLRSRATRLVAAFDHRHIFLDPDPDPEVAFAERERLFGLPGSSWDDYDRDRLSAGGGIHPRSVRAIPLSDEVRALLRVDAESLSPPELIRAVLRAPVDLLFAGGIGTYVKSSSERHDEVGDRTNDEVRVDASDLRARVIAEGANLSITQRGRIEYARHGGRVNQDAIDNAAGVSTSDHEVNLKILLTLAVEDGRITQRQRDDLLAELADDVVDAVLCEVDRQAAALSQELARSPDSLDAYGQLLTRLETTAGLDRDVQILPGADELAARAESGAGLLRPELATLLAWAKRDVKEQLLASPVPDQDLLQPLLADYFPDRVTESFADLLPRHRLRRELIATMAANDVVDRMGVTFPTSLADAAGVPVTDVVLAYVVAREEVDAPHWWDQLEAAQSLHDPQRALELEQLVDRLVARISSTVLLDPLLRDPASLLDRDRPVAEELRANMLTLGTPAQRRARVAHARWLVDDLVHPDLARFLACAGDLAMIPDVAYVLARAPGKRGASDVADAFLRLGETLGIDRIEQALERAQVLTPWARRQRGGLANDLRRLRREAAHAALERFPDDDEATAVRRFLDERPDALERVSTLVRAADNQDHQSLDAIAVAARTIRDAIDRGA</sequence>
<dbReference type="InterPro" id="IPR049059">
    <property type="entry name" value="NAD_Glu_DH_HM1"/>
</dbReference>
<evidence type="ECO:0000259" key="4">
    <source>
        <dbReference type="Pfam" id="PF21076"/>
    </source>
</evidence>
<proteinExistence type="predicted"/>
<dbReference type="InterPro" id="IPR046346">
    <property type="entry name" value="Aminoacid_DH-like_N_sf"/>
</dbReference>
<dbReference type="InterPro" id="IPR007780">
    <property type="entry name" value="NAD_Glu_DH_bac"/>
</dbReference>
<name>A0A8J3EY08_9ACTN</name>
<dbReference type="SUPFAM" id="SSF51735">
    <property type="entry name" value="NAD(P)-binding Rossmann-fold domains"/>
    <property type="match status" value="1"/>
</dbReference>
<organism evidence="6 7">
    <name type="scientific">Egicoccus halophilus</name>
    <dbReference type="NCBI Taxonomy" id="1670830"/>
    <lineage>
        <taxon>Bacteria</taxon>
        <taxon>Bacillati</taxon>
        <taxon>Actinomycetota</taxon>
        <taxon>Nitriliruptoria</taxon>
        <taxon>Egicoccales</taxon>
        <taxon>Egicoccaceae</taxon>
        <taxon>Egicoccus</taxon>
    </lineage>
</organism>
<evidence type="ECO:0000259" key="3">
    <source>
        <dbReference type="Pfam" id="PF21075"/>
    </source>
</evidence>
<dbReference type="PANTHER" id="PTHR43403">
    <property type="entry name" value="NAD-SPECIFIC GLUTAMATE DEHYDROGENASE"/>
    <property type="match status" value="1"/>
</dbReference>
<dbReference type="GO" id="GO:0004069">
    <property type="term" value="F:L-aspartate:2-oxoglutarate aminotransferase activity"/>
    <property type="evidence" value="ECO:0007669"/>
    <property type="project" value="InterPro"/>
</dbReference>
<evidence type="ECO:0000259" key="5">
    <source>
        <dbReference type="Pfam" id="PF21077"/>
    </source>
</evidence>
<evidence type="ECO:0000313" key="6">
    <source>
        <dbReference type="EMBL" id="GGI06913.1"/>
    </source>
</evidence>
<protein>
    <submittedName>
        <fullName evidence="6">Glutamate dehydrogenase</fullName>
    </submittedName>
</protein>
<dbReference type="InterPro" id="IPR028971">
    <property type="entry name" value="NAD-GDH_cat"/>
</dbReference>